<keyword evidence="3" id="KW-1185">Reference proteome</keyword>
<feature type="domain" description="NADPH-dependent FMN reductase-like" evidence="1">
    <location>
        <begin position="1"/>
        <end position="149"/>
    </location>
</feature>
<sequence length="182" mass="19951">MRIGIVLGSVREGRKGTSAAAWLMGIAAERTDAEFVLIDLADYDLPVLTDETVPFDYEGTYPQPNVQAWADALKACDGYVWLTPEYNHGVPGGFKNAVDYLGMEMAFKPVAFVSYGFEGGVRAVEAWRPILAAMHLWGLRNQVALDNATEFDGNQVRPAERRAGAVRHLYDAVVLAATKLQS</sequence>
<organism evidence="2 3">
    <name type="scientific">Tessaracoccus lubricantis</name>
    <dbReference type="NCBI Taxonomy" id="545543"/>
    <lineage>
        <taxon>Bacteria</taxon>
        <taxon>Bacillati</taxon>
        <taxon>Actinomycetota</taxon>
        <taxon>Actinomycetes</taxon>
        <taxon>Propionibacteriales</taxon>
        <taxon>Propionibacteriaceae</taxon>
        <taxon>Tessaracoccus</taxon>
    </lineage>
</organism>
<dbReference type="RefSeq" id="WP_345579954.1">
    <property type="nucleotide sequence ID" value="NZ_BAABLV010000017.1"/>
</dbReference>
<comment type="caution">
    <text evidence="2">The sequence shown here is derived from an EMBL/GenBank/DDBJ whole genome shotgun (WGS) entry which is preliminary data.</text>
</comment>
<dbReference type="InterPro" id="IPR029039">
    <property type="entry name" value="Flavoprotein-like_sf"/>
</dbReference>
<evidence type="ECO:0000313" key="2">
    <source>
        <dbReference type="EMBL" id="GAA4894815.1"/>
    </source>
</evidence>
<dbReference type="Proteomes" id="UP001501521">
    <property type="component" value="Unassembled WGS sequence"/>
</dbReference>
<evidence type="ECO:0000313" key="3">
    <source>
        <dbReference type="Proteomes" id="UP001501521"/>
    </source>
</evidence>
<dbReference type="Pfam" id="PF03358">
    <property type="entry name" value="FMN_red"/>
    <property type="match status" value="1"/>
</dbReference>
<accession>A0ABP9F5W8</accession>
<dbReference type="EMBL" id="BAABLV010000017">
    <property type="protein sequence ID" value="GAA4894815.1"/>
    <property type="molecule type" value="Genomic_DNA"/>
</dbReference>
<dbReference type="SUPFAM" id="SSF52218">
    <property type="entry name" value="Flavoproteins"/>
    <property type="match status" value="1"/>
</dbReference>
<dbReference type="InterPro" id="IPR050712">
    <property type="entry name" value="NAD(P)H-dep_reductase"/>
</dbReference>
<gene>
    <name evidence="2" type="ORF">GCM10025789_10250</name>
</gene>
<reference evidence="3" key="1">
    <citation type="journal article" date="2019" name="Int. J. Syst. Evol. Microbiol.">
        <title>The Global Catalogue of Microorganisms (GCM) 10K type strain sequencing project: providing services to taxonomists for standard genome sequencing and annotation.</title>
        <authorList>
            <consortium name="The Broad Institute Genomics Platform"/>
            <consortium name="The Broad Institute Genome Sequencing Center for Infectious Disease"/>
            <person name="Wu L."/>
            <person name="Ma J."/>
        </authorList>
    </citation>
    <scope>NUCLEOTIDE SEQUENCE [LARGE SCALE GENOMIC DNA]</scope>
    <source>
        <strain evidence="3">JCM 19125</strain>
    </source>
</reference>
<proteinExistence type="predicted"/>
<dbReference type="Gene3D" id="3.40.50.360">
    <property type="match status" value="1"/>
</dbReference>
<dbReference type="InterPro" id="IPR005025">
    <property type="entry name" value="FMN_Rdtase-like_dom"/>
</dbReference>
<name>A0ABP9F5W8_9ACTN</name>
<dbReference type="PANTHER" id="PTHR30543">
    <property type="entry name" value="CHROMATE REDUCTASE"/>
    <property type="match status" value="1"/>
</dbReference>
<dbReference type="PANTHER" id="PTHR30543:SF21">
    <property type="entry name" value="NAD(P)H-DEPENDENT FMN REDUCTASE LOT6"/>
    <property type="match status" value="1"/>
</dbReference>
<evidence type="ECO:0000259" key="1">
    <source>
        <dbReference type="Pfam" id="PF03358"/>
    </source>
</evidence>
<protein>
    <submittedName>
        <fullName evidence="2">NADPH-dependent FMN reductase</fullName>
    </submittedName>
</protein>